<dbReference type="Gene3D" id="3.30.890.10">
    <property type="entry name" value="Methyl-cpg-binding Protein 2, Chain A"/>
    <property type="match status" value="1"/>
</dbReference>
<evidence type="ECO:0000256" key="4">
    <source>
        <dbReference type="ARBA" id="ARBA00023163"/>
    </source>
</evidence>
<dbReference type="Pfam" id="PF01429">
    <property type="entry name" value="MBD"/>
    <property type="match status" value="1"/>
</dbReference>
<feature type="region of interest" description="Disordered" evidence="6">
    <location>
        <begin position="55"/>
        <end position="324"/>
    </location>
</feature>
<sequence>MASAADAEQVLNSPGQGVETVPEELPAPAGWKKKLLPKKGGTPKKYEVVFVAPTGEEFKGKKPLERHLKANPGGPSISEFDWSTGEITPTRRSSRISEKVKESPVKTPESESKKKPKRSRKSKGDSEDAEKQESQVEASKEEEIHGTRHGEDMAETGEDVVHKKEEEEEKGEDGSDKKKEEEEEEESDDKREMENKEKIYGSKTEEINDMDEQAEEKVAQGAEGAIKEDLVLENEEKHRDLESKGEPQEPKQDSIDITKENGFDGTGPLENCAQGKHAEPAREVHESREKILEGQAGQMAEEIGSLSNHTAVKQTPEPPLNASS</sequence>
<feature type="compositionally biased region" description="Basic and acidic residues" evidence="6">
    <location>
        <begin position="122"/>
        <end position="152"/>
    </location>
</feature>
<protein>
    <recommendedName>
        <fullName evidence="7">MBD domain-containing protein</fullName>
    </recommendedName>
</protein>
<comment type="subcellular location">
    <subcellularLocation>
        <location evidence="1">Nucleus</location>
    </subcellularLocation>
</comment>
<reference evidence="8" key="1">
    <citation type="journal article" date="2008" name="BMC Genomics">
        <title>A conifer genomics resource of 200,000 spruce (Picea spp.) ESTs and 6,464 high-quality, sequence-finished full-length cDNAs for Sitka spruce (Picea sitchensis).</title>
        <authorList>
            <person name="Ralph S.G."/>
            <person name="Chun H.J."/>
            <person name="Kolosova N."/>
            <person name="Cooper D."/>
            <person name="Oddy C."/>
            <person name="Ritland C.E."/>
            <person name="Kirkpatrick R."/>
            <person name="Moore R."/>
            <person name="Barber S."/>
            <person name="Holt R.A."/>
            <person name="Jones S.J."/>
            <person name="Marra M.A."/>
            <person name="Douglas C.J."/>
            <person name="Ritland K."/>
            <person name="Bohlmann J."/>
        </authorList>
    </citation>
    <scope>NUCLEOTIDE SEQUENCE</scope>
    <source>
        <tissue evidence="8">Green portion of the leader tissue</tissue>
    </source>
</reference>
<dbReference type="PANTHER" id="PTHR33729:SF6">
    <property type="entry name" value="METHYL-CPG-BINDING DOMAIN-CONTAINING PROTEIN 11"/>
    <property type="match status" value="1"/>
</dbReference>
<evidence type="ECO:0000256" key="2">
    <source>
        <dbReference type="ARBA" id="ARBA00023015"/>
    </source>
</evidence>
<dbReference type="AlphaFoldDB" id="A9NV84"/>
<evidence type="ECO:0000256" key="3">
    <source>
        <dbReference type="ARBA" id="ARBA00023125"/>
    </source>
</evidence>
<accession>A9NV84</accession>
<feature type="domain" description="MBD" evidence="7">
    <location>
        <begin position="17"/>
        <end position="87"/>
    </location>
</feature>
<dbReference type="GO" id="GO:0003677">
    <property type="term" value="F:DNA binding"/>
    <property type="evidence" value="ECO:0007669"/>
    <property type="project" value="UniProtKB-KW"/>
</dbReference>
<feature type="region of interest" description="Disordered" evidence="6">
    <location>
        <begin position="1"/>
        <end position="43"/>
    </location>
</feature>
<evidence type="ECO:0000259" key="7">
    <source>
        <dbReference type="PROSITE" id="PS50982"/>
    </source>
</evidence>
<dbReference type="InterPro" id="IPR016177">
    <property type="entry name" value="DNA-bd_dom_sf"/>
</dbReference>
<evidence type="ECO:0000256" key="6">
    <source>
        <dbReference type="SAM" id="MobiDB-lite"/>
    </source>
</evidence>
<evidence type="ECO:0000256" key="5">
    <source>
        <dbReference type="ARBA" id="ARBA00023242"/>
    </source>
</evidence>
<dbReference type="GO" id="GO:0005634">
    <property type="term" value="C:nucleus"/>
    <property type="evidence" value="ECO:0007669"/>
    <property type="project" value="UniProtKB-SubCell"/>
</dbReference>
<evidence type="ECO:0000313" key="8">
    <source>
        <dbReference type="EMBL" id="ABK24545.1"/>
    </source>
</evidence>
<dbReference type="SUPFAM" id="SSF54171">
    <property type="entry name" value="DNA-binding domain"/>
    <property type="match status" value="1"/>
</dbReference>
<feature type="compositionally biased region" description="Basic and acidic residues" evidence="6">
    <location>
        <begin position="225"/>
        <end position="262"/>
    </location>
</feature>
<organism evidence="8">
    <name type="scientific">Picea sitchensis</name>
    <name type="common">Sitka spruce</name>
    <name type="synonym">Pinus sitchensis</name>
    <dbReference type="NCBI Taxonomy" id="3332"/>
    <lineage>
        <taxon>Eukaryota</taxon>
        <taxon>Viridiplantae</taxon>
        <taxon>Streptophyta</taxon>
        <taxon>Embryophyta</taxon>
        <taxon>Tracheophyta</taxon>
        <taxon>Spermatophyta</taxon>
        <taxon>Pinopsida</taxon>
        <taxon>Pinidae</taxon>
        <taxon>Conifers I</taxon>
        <taxon>Pinales</taxon>
        <taxon>Pinaceae</taxon>
        <taxon>Picea</taxon>
    </lineage>
</organism>
<keyword evidence="3" id="KW-0238">DNA-binding</keyword>
<dbReference type="InterPro" id="IPR039622">
    <property type="entry name" value="MBD10/11"/>
</dbReference>
<feature type="compositionally biased region" description="Basic and acidic residues" evidence="6">
    <location>
        <begin position="188"/>
        <end position="206"/>
    </location>
</feature>
<proteinExistence type="evidence at transcript level"/>
<dbReference type="EMBL" id="EF085238">
    <property type="protein sequence ID" value="ABK24545.1"/>
    <property type="molecule type" value="mRNA"/>
</dbReference>
<evidence type="ECO:0000256" key="1">
    <source>
        <dbReference type="ARBA" id="ARBA00004123"/>
    </source>
</evidence>
<dbReference type="PANTHER" id="PTHR33729">
    <property type="entry name" value="METHYL-CPG BINDING DOMAIN CONTAINING PROTEIN, EXPRESSED"/>
    <property type="match status" value="1"/>
</dbReference>
<feature type="compositionally biased region" description="Basic and acidic residues" evidence="6">
    <location>
        <begin position="276"/>
        <end position="292"/>
    </location>
</feature>
<feature type="compositionally biased region" description="Basic and acidic residues" evidence="6">
    <location>
        <begin position="56"/>
        <end position="68"/>
    </location>
</feature>
<dbReference type="InterPro" id="IPR001739">
    <property type="entry name" value="Methyl_CpG_DNA-bd"/>
</dbReference>
<keyword evidence="4" id="KW-0804">Transcription</keyword>
<dbReference type="PROSITE" id="PS50982">
    <property type="entry name" value="MBD"/>
    <property type="match status" value="1"/>
</dbReference>
<dbReference type="OMA" id="HVKDTEM"/>
<keyword evidence="2" id="KW-0805">Transcription regulation</keyword>
<feature type="compositionally biased region" description="Basic and acidic residues" evidence="6">
    <location>
        <begin position="95"/>
        <end position="113"/>
    </location>
</feature>
<name>A9NV84_PICSI</name>
<keyword evidence="5" id="KW-0539">Nucleus</keyword>